<dbReference type="InterPro" id="IPR014710">
    <property type="entry name" value="RmlC-like_jellyroll"/>
</dbReference>
<dbReference type="GO" id="GO:0004476">
    <property type="term" value="F:mannose-6-phosphate isomerase activity"/>
    <property type="evidence" value="ECO:0007669"/>
    <property type="project" value="InterPro"/>
</dbReference>
<dbReference type="Pfam" id="PF20511">
    <property type="entry name" value="PMI_typeI_cat"/>
    <property type="match status" value="1"/>
</dbReference>
<dbReference type="EMBL" id="HG315671">
    <property type="protein sequence ID" value="CDF80796.1"/>
    <property type="molecule type" value="Genomic_DNA"/>
</dbReference>
<evidence type="ECO:0000256" key="6">
    <source>
        <dbReference type="PIRSR" id="PIRSR036894-2"/>
    </source>
</evidence>
<dbReference type="InterPro" id="IPR051804">
    <property type="entry name" value="Carb_Metab_Reg_Kinase/Isom"/>
</dbReference>
<keyword evidence="2 5" id="KW-0862">Zinc</keyword>
<dbReference type="HOGENOM" id="CLU_020529_0_1_10"/>
<feature type="binding site" evidence="5">
    <location>
        <position position="179"/>
    </location>
    <ligand>
        <name>Zn(2+)</name>
        <dbReference type="ChEBI" id="CHEBI:29105"/>
    </ligand>
</feature>
<dbReference type="Gene3D" id="2.60.120.10">
    <property type="entry name" value="Jelly Rolls"/>
    <property type="match status" value="2"/>
</dbReference>
<dbReference type="eggNOG" id="COG1482">
    <property type="taxonomic scope" value="Bacteria"/>
</dbReference>
<dbReference type="InterPro" id="IPR049071">
    <property type="entry name" value="MPI_cupin_dom"/>
</dbReference>
<keyword evidence="9" id="KW-0413">Isomerase</keyword>
<reference evidence="9 10" key="1">
    <citation type="journal article" date="2013" name="Appl. Environ. Microbiol.">
        <title>The genome of the alga-associated marine flavobacterium Formosa agariphila KMM 3901T reveals a broad potential for degradation of algal polysaccharides.</title>
        <authorList>
            <person name="Mann A.J."/>
            <person name="Hahnke R.L."/>
            <person name="Huang S."/>
            <person name="Werner J."/>
            <person name="Xing P."/>
            <person name="Barbeyron T."/>
            <person name="Huettel B."/>
            <person name="Stueber K."/>
            <person name="Reinhardt R."/>
            <person name="Harder J."/>
            <person name="Gloeckner F.O."/>
            <person name="Amann R.I."/>
            <person name="Teeling H."/>
        </authorList>
    </citation>
    <scope>NUCLEOTIDE SEQUENCE [LARGE SCALE GENOMIC DNA]</scope>
    <source>
        <strain evidence="10">DSM 15362 / KCTC 12365 / LMG 23005 / KMM 3901</strain>
    </source>
</reference>
<dbReference type="RefSeq" id="WP_038532109.1">
    <property type="nucleotide sequence ID" value="NZ_HG315671.1"/>
</dbReference>
<evidence type="ECO:0000256" key="1">
    <source>
        <dbReference type="ARBA" id="ARBA00022723"/>
    </source>
</evidence>
<comment type="cofactor">
    <cofactor evidence="5">
        <name>Zn(2+)</name>
        <dbReference type="ChEBI" id="CHEBI:29105"/>
    </cofactor>
    <text evidence="5">Binds 1 zinc ion per subunit.</text>
</comment>
<feature type="domain" description="Phosphomannose isomerase type I catalytic" evidence="7">
    <location>
        <begin position="8"/>
        <end position="119"/>
    </location>
</feature>
<feature type="domain" description="Mannose-6-phosphate isomerase cupin" evidence="8">
    <location>
        <begin position="245"/>
        <end position="307"/>
    </location>
</feature>
<dbReference type="AlphaFoldDB" id="T2KQT0"/>
<dbReference type="CDD" id="cd07010">
    <property type="entry name" value="cupin_PMI_type_I_N_bac"/>
    <property type="match status" value="1"/>
</dbReference>
<evidence type="ECO:0000256" key="5">
    <source>
        <dbReference type="PIRSR" id="PIRSR036894-1"/>
    </source>
</evidence>
<dbReference type="GO" id="GO:0008270">
    <property type="term" value="F:zinc ion binding"/>
    <property type="evidence" value="ECO:0007669"/>
    <property type="project" value="InterPro"/>
</dbReference>
<dbReference type="InterPro" id="IPR014628">
    <property type="entry name" value="Man6P_isomerase_Firm_short"/>
</dbReference>
<protein>
    <recommendedName>
        <fullName evidence="3">Phosphohexomutase</fullName>
    </recommendedName>
    <alternativeName>
        <fullName evidence="4">Phosphomannose isomerase</fullName>
    </alternativeName>
</protein>
<feature type="binding site" evidence="5">
    <location>
        <position position="121"/>
    </location>
    <ligand>
        <name>Zn(2+)</name>
        <dbReference type="ChEBI" id="CHEBI:29105"/>
    </ligand>
</feature>
<keyword evidence="1 5" id="KW-0479">Metal-binding</keyword>
<dbReference type="GO" id="GO:0005975">
    <property type="term" value="P:carbohydrate metabolic process"/>
    <property type="evidence" value="ECO:0007669"/>
    <property type="project" value="InterPro"/>
</dbReference>
<dbReference type="InterPro" id="IPR046457">
    <property type="entry name" value="PMI_typeI_cat"/>
</dbReference>
<name>T2KQT0_FORAG</name>
<dbReference type="PIRSF" id="PIRSF036894">
    <property type="entry name" value="PMI_Firm_short"/>
    <property type="match status" value="1"/>
</dbReference>
<dbReference type="STRING" id="1347342.BN863_30840"/>
<dbReference type="Pfam" id="PF21621">
    <property type="entry name" value="MPI_cupin_dom"/>
    <property type="match status" value="1"/>
</dbReference>
<evidence type="ECO:0000256" key="2">
    <source>
        <dbReference type="ARBA" id="ARBA00022833"/>
    </source>
</evidence>
<organism evidence="9 10">
    <name type="scientific">Formosa agariphila (strain DSM 15362 / KCTC 12365 / LMG 23005 / KMM 3901 / M-2Alg 35-1)</name>
    <dbReference type="NCBI Taxonomy" id="1347342"/>
    <lineage>
        <taxon>Bacteria</taxon>
        <taxon>Pseudomonadati</taxon>
        <taxon>Bacteroidota</taxon>
        <taxon>Flavobacteriia</taxon>
        <taxon>Flavobacteriales</taxon>
        <taxon>Flavobacteriaceae</taxon>
        <taxon>Formosa</taxon>
    </lineage>
</organism>
<proteinExistence type="predicted"/>
<feature type="active site" evidence="6">
    <location>
        <position position="199"/>
    </location>
</feature>
<evidence type="ECO:0000259" key="8">
    <source>
        <dbReference type="Pfam" id="PF21621"/>
    </source>
</evidence>
<evidence type="ECO:0000313" key="9">
    <source>
        <dbReference type="EMBL" id="CDF80796.1"/>
    </source>
</evidence>
<dbReference type="Proteomes" id="UP000016160">
    <property type="component" value="Chromosome"/>
</dbReference>
<dbReference type="PANTHER" id="PTHR42742">
    <property type="entry name" value="TRANSCRIPTIONAL REPRESSOR MPRA"/>
    <property type="match status" value="1"/>
</dbReference>
<keyword evidence="10" id="KW-1185">Reference proteome</keyword>
<dbReference type="PANTHER" id="PTHR42742:SF3">
    <property type="entry name" value="FRUCTOKINASE"/>
    <property type="match status" value="1"/>
</dbReference>
<dbReference type="SUPFAM" id="SSF51182">
    <property type="entry name" value="RmlC-like cupins"/>
    <property type="match status" value="1"/>
</dbReference>
<dbReference type="OrthoDB" id="9808275at2"/>
<feature type="binding site" evidence="5">
    <location>
        <position position="104"/>
    </location>
    <ligand>
        <name>Zn(2+)</name>
        <dbReference type="ChEBI" id="CHEBI:29105"/>
    </ligand>
</feature>
<sequence>MNTLYPLKFQPLFHYRIWGGDKLRTVLNKDYSENNIGESWEISTVPGNESVVSKGSLKGNTINELIKEYGADFLGENVLERFGTDFPLLIKFIDAKTPLSIQVHPDDVLAKKRHNSFGKNEMWYVMGADKDAELIIGFNKLLDKKSYKASIEKGDIEEALNKVKVLEGDTFFIPAGRVHAIGAGVMIAEIQQTSDVTYRIFDFNRVDEKTGATRELHTEQSVDAIDFNLIDNYKTVYSLSEANNKLVHTRYFKTNILNIQGNISLTVSKKESFKILICIEGDVDILYQNKMEMLNRGETILLPASLDYKVLISATNAKILEVYI</sequence>
<gene>
    <name evidence="9" type="ORF">BN863_30840</name>
</gene>
<accession>T2KQT0</accession>
<evidence type="ECO:0000313" key="10">
    <source>
        <dbReference type="Proteomes" id="UP000016160"/>
    </source>
</evidence>
<dbReference type="InterPro" id="IPR011051">
    <property type="entry name" value="RmlC_Cupin_sf"/>
</dbReference>
<evidence type="ECO:0000256" key="4">
    <source>
        <dbReference type="ARBA" id="ARBA00030762"/>
    </source>
</evidence>
<evidence type="ECO:0000256" key="3">
    <source>
        <dbReference type="ARBA" id="ARBA00029741"/>
    </source>
</evidence>
<evidence type="ECO:0000259" key="7">
    <source>
        <dbReference type="Pfam" id="PF20511"/>
    </source>
</evidence>
<dbReference type="PATRIC" id="fig|1347342.6.peg.3103"/>